<reference evidence="4 5" key="1">
    <citation type="journal article" date="2018" name="G3 (Bethesda)">
        <title>A High-Quality Reference Genome for the Invasive Mosquitofish Gambusia affinis Using a Chicago Library.</title>
        <authorList>
            <person name="Hoffberg S.L."/>
            <person name="Troendle N.J."/>
            <person name="Glenn T.C."/>
            <person name="Mahmud O."/>
            <person name="Louha S."/>
            <person name="Chalopin D."/>
            <person name="Bennetzen J.L."/>
            <person name="Mauricio R."/>
        </authorList>
    </citation>
    <scope>NUCLEOTIDE SEQUENCE [LARGE SCALE GENOMIC DNA]</scope>
    <source>
        <strain evidence="4">NE01/NJP1002.9</strain>
        <tissue evidence="4">Muscle</tissue>
    </source>
</reference>
<name>A0A315VFK7_GAMAF</name>
<evidence type="ECO:0000256" key="3">
    <source>
        <dbReference type="SAM" id="Phobius"/>
    </source>
</evidence>
<dbReference type="Pfam" id="PF00106">
    <property type="entry name" value="adh_short"/>
    <property type="match status" value="2"/>
</dbReference>
<dbReference type="PANTHER" id="PTHR43157">
    <property type="entry name" value="PHOSPHATIDYLINOSITOL-GLYCAN BIOSYNTHESIS CLASS F PROTEIN-RELATED"/>
    <property type="match status" value="1"/>
</dbReference>
<feature type="non-terminal residue" evidence="4">
    <location>
        <position position="620"/>
    </location>
</feature>
<dbReference type="Gene3D" id="3.40.50.720">
    <property type="entry name" value="NAD(P)-binding Rossmann-like Domain"/>
    <property type="match status" value="2"/>
</dbReference>
<protein>
    <recommendedName>
        <fullName evidence="6">Dehydrogenase/reductase SDR family member 13</fullName>
    </recommendedName>
</protein>
<comment type="caution">
    <text evidence="4">The sequence shown here is derived from an EMBL/GenBank/DDBJ whole genome shotgun (WGS) entry which is preliminary data.</text>
</comment>
<feature type="transmembrane region" description="Helical" evidence="3">
    <location>
        <begin position="307"/>
        <end position="324"/>
    </location>
</feature>
<accession>A0A315VFK7</accession>
<comment type="similarity">
    <text evidence="1">Belongs to the short-chain dehydrogenases/reductases (SDR) family.</text>
</comment>
<evidence type="ECO:0000256" key="2">
    <source>
        <dbReference type="ARBA" id="ARBA00023002"/>
    </source>
</evidence>
<dbReference type="AlphaFoldDB" id="A0A315VFK7"/>
<dbReference type="PRINTS" id="PR00081">
    <property type="entry name" value="GDHRDH"/>
</dbReference>
<keyword evidence="3" id="KW-0472">Membrane</keyword>
<sequence>MSVVLLVVGVVIGVAYIYRHIVVKGKKCTSKAKLHGKTVIVTGSNTGIGKTTAIDLARRGARVILACRSKQRGEAALEEIRRESGSNQVVFMQLDLGSLKSIRTFAESFLKSEPRLDILINNAGIYMQGQTEDGFGLMFGVNHLGHFLLTNLLLDRLKECAPSRIVNVSSMAHNFGKIDFNCLNSHKALGLGTSFIRLLQIYCDSKLCNVLFNHELGKRLRGTQVTCYTLHPGAISSELGRNTGLFLQIVLKPITTFFFKNTVQGCQTTLHCALQEGIEPLSGRYFSNCTVRDLFAKARDDAAAKKLWEITAVWIYVLVFYGLFKGSRCLSPARLKGKTVVVTGSNTGIGKSTALELAKRGARVILACRNKEKAEAAARTHYCFVLQESGNPQVVFMQLDLASLKSVHRFAETFLKTEPRLDILINNAGVLSPGCTEDGFGLAFGVNHLGHFLLTNLLLDRLRRCGPSRVITVSALLHRFGSIDFQLLAPQTDAAPPQSAWSSLQAYCNSKLCNVLFTRELANRLEGTDVTCYTLHPGVIYTELCRNLSQWLQLLMMPLAKLFFLDPSGGCQTTLYCALQEGIEPLSGRYFSNCALQQVGANGRDDGLAKKLWEVSERLT</sequence>
<dbReference type="STRING" id="33528.ENSGAFP00000014225"/>
<proteinExistence type="inferred from homology"/>
<keyword evidence="3" id="KW-0812">Transmembrane</keyword>
<dbReference type="Proteomes" id="UP000250572">
    <property type="component" value="Unassembled WGS sequence"/>
</dbReference>
<gene>
    <name evidence="4" type="ORF">CCH79_00010226</name>
</gene>
<dbReference type="InterPro" id="IPR036291">
    <property type="entry name" value="NAD(P)-bd_dom_sf"/>
</dbReference>
<keyword evidence="5" id="KW-1185">Reference proteome</keyword>
<dbReference type="GO" id="GO:0016491">
    <property type="term" value="F:oxidoreductase activity"/>
    <property type="evidence" value="ECO:0007669"/>
    <property type="project" value="UniProtKB-KW"/>
</dbReference>
<dbReference type="InterPro" id="IPR002347">
    <property type="entry name" value="SDR_fam"/>
</dbReference>
<evidence type="ECO:0000313" key="4">
    <source>
        <dbReference type="EMBL" id="PWA22032.1"/>
    </source>
</evidence>
<organism evidence="4 5">
    <name type="scientific">Gambusia affinis</name>
    <name type="common">Western mosquitofish</name>
    <name type="synonym">Heterandria affinis</name>
    <dbReference type="NCBI Taxonomy" id="33528"/>
    <lineage>
        <taxon>Eukaryota</taxon>
        <taxon>Metazoa</taxon>
        <taxon>Chordata</taxon>
        <taxon>Craniata</taxon>
        <taxon>Vertebrata</taxon>
        <taxon>Euteleostomi</taxon>
        <taxon>Actinopterygii</taxon>
        <taxon>Neopterygii</taxon>
        <taxon>Teleostei</taxon>
        <taxon>Neoteleostei</taxon>
        <taxon>Acanthomorphata</taxon>
        <taxon>Ovalentaria</taxon>
        <taxon>Atherinomorphae</taxon>
        <taxon>Cyprinodontiformes</taxon>
        <taxon>Poeciliidae</taxon>
        <taxon>Poeciliinae</taxon>
        <taxon>Gambusia</taxon>
    </lineage>
</organism>
<dbReference type="EMBL" id="NHOQ01001816">
    <property type="protein sequence ID" value="PWA22032.1"/>
    <property type="molecule type" value="Genomic_DNA"/>
</dbReference>
<dbReference type="PANTHER" id="PTHR43157:SF51">
    <property type="entry name" value="DEHYDROGENASE_REDUCTASE (SDR FAMILY) MEMBER 13-LIKE 1"/>
    <property type="match status" value="1"/>
</dbReference>
<evidence type="ECO:0008006" key="6">
    <source>
        <dbReference type="Google" id="ProtNLM"/>
    </source>
</evidence>
<evidence type="ECO:0000313" key="5">
    <source>
        <dbReference type="Proteomes" id="UP000250572"/>
    </source>
</evidence>
<dbReference type="SUPFAM" id="SSF51735">
    <property type="entry name" value="NAD(P)-binding Rossmann-fold domains"/>
    <property type="match status" value="2"/>
</dbReference>
<evidence type="ECO:0000256" key="1">
    <source>
        <dbReference type="ARBA" id="ARBA00006484"/>
    </source>
</evidence>
<keyword evidence="3" id="KW-1133">Transmembrane helix</keyword>
<keyword evidence="2" id="KW-0560">Oxidoreductase</keyword>